<dbReference type="Proteomes" id="UP001159364">
    <property type="component" value="Linkage Group LG03"/>
</dbReference>
<feature type="region of interest" description="Disordered" evidence="1">
    <location>
        <begin position="1"/>
        <end position="27"/>
    </location>
</feature>
<evidence type="ECO:0000256" key="1">
    <source>
        <dbReference type="SAM" id="MobiDB-lite"/>
    </source>
</evidence>
<comment type="caution">
    <text evidence="2">The sequence shown here is derived from an EMBL/GenBank/DDBJ whole genome shotgun (WGS) entry which is preliminary data.</text>
</comment>
<keyword evidence="3" id="KW-1185">Reference proteome</keyword>
<protein>
    <submittedName>
        <fullName evidence="2">Uncharacterized protein</fullName>
    </submittedName>
</protein>
<organism evidence="2 3">
    <name type="scientific">Erythroxylum novogranatense</name>
    <dbReference type="NCBI Taxonomy" id="1862640"/>
    <lineage>
        <taxon>Eukaryota</taxon>
        <taxon>Viridiplantae</taxon>
        <taxon>Streptophyta</taxon>
        <taxon>Embryophyta</taxon>
        <taxon>Tracheophyta</taxon>
        <taxon>Spermatophyta</taxon>
        <taxon>Magnoliopsida</taxon>
        <taxon>eudicotyledons</taxon>
        <taxon>Gunneridae</taxon>
        <taxon>Pentapetalae</taxon>
        <taxon>rosids</taxon>
        <taxon>fabids</taxon>
        <taxon>Malpighiales</taxon>
        <taxon>Erythroxylaceae</taxon>
        <taxon>Erythroxylum</taxon>
    </lineage>
</organism>
<name>A0AAV8TVE7_9ROSI</name>
<accession>A0AAV8TVE7</accession>
<dbReference type="EMBL" id="JAIWQS010000003">
    <property type="protein sequence ID" value="KAJ8770867.1"/>
    <property type="molecule type" value="Genomic_DNA"/>
</dbReference>
<reference evidence="2 3" key="1">
    <citation type="submission" date="2021-09" db="EMBL/GenBank/DDBJ databases">
        <title>Genomic insights and catalytic innovation underlie evolution of tropane alkaloids biosynthesis.</title>
        <authorList>
            <person name="Wang Y.-J."/>
            <person name="Tian T."/>
            <person name="Huang J.-P."/>
            <person name="Huang S.-X."/>
        </authorList>
    </citation>
    <scope>NUCLEOTIDE SEQUENCE [LARGE SCALE GENOMIC DNA]</scope>
    <source>
        <strain evidence="2">KIB-2018</strain>
        <tissue evidence="2">Leaf</tissue>
    </source>
</reference>
<evidence type="ECO:0000313" key="3">
    <source>
        <dbReference type="Proteomes" id="UP001159364"/>
    </source>
</evidence>
<sequence length="86" mass="9937">MFSKSREENERQADAEKKKLEKEAMKERPCNLPLKKDVADCDKAKGLQLLKHIPVEPQPHPTVTLTTLYKITRNPDNSSLMELQTY</sequence>
<gene>
    <name evidence="2" type="ORF">K2173_021782</name>
</gene>
<dbReference type="AlphaFoldDB" id="A0AAV8TVE7"/>
<proteinExistence type="predicted"/>
<evidence type="ECO:0000313" key="2">
    <source>
        <dbReference type="EMBL" id="KAJ8770867.1"/>
    </source>
</evidence>